<dbReference type="Gene3D" id="2.30.30.100">
    <property type="match status" value="2"/>
</dbReference>
<keyword evidence="1" id="KW-0732">Signal</keyword>
<evidence type="ECO:0000313" key="3">
    <source>
        <dbReference type="Proteomes" id="UP000598820"/>
    </source>
</evidence>
<organism evidence="2 3">
    <name type="scientific">Spirosoma profusum</name>
    <dbReference type="NCBI Taxonomy" id="2771354"/>
    <lineage>
        <taxon>Bacteria</taxon>
        <taxon>Pseudomonadati</taxon>
        <taxon>Bacteroidota</taxon>
        <taxon>Cytophagia</taxon>
        <taxon>Cytophagales</taxon>
        <taxon>Cytophagaceae</taxon>
        <taxon>Spirosoma</taxon>
    </lineage>
</organism>
<dbReference type="Pfam" id="PF01839">
    <property type="entry name" value="FG-GAP"/>
    <property type="match status" value="1"/>
</dbReference>
<keyword evidence="3" id="KW-1185">Reference proteome</keyword>
<dbReference type="Pfam" id="PF13517">
    <property type="entry name" value="FG-GAP_3"/>
    <property type="match status" value="1"/>
</dbReference>
<dbReference type="SUPFAM" id="SSF69318">
    <property type="entry name" value="Integrin alpha N-terminal domain"/>
    <property type="match status" value="1"/>
</dbReference>
<evidence type="ECO:0000313" key="2">
    <source>
        <dbReference type="EMBL" id="MBD2705741.1"/>
    </source>
</evidence>
<dbReference type="PANTHER" id="PTHR46580">
    <property type="entry name" value="SENSOR KINASE-RELATED"/>
    <property type="match status" value="1"/>
</dbReference>
<dbReference type="InterPro" id="IPR028994">
    <property type="entry name" value="Integrin_alpha_N"/>
</dbReference>
<dbReference type="AlphaFoldDB" id="A0A927GAR1"/>
<protein>
    <submittedName>
        <fullName evidence="2">VCBS repeat-containing protein</fullName>
    </submittedName>
</protein>
<dbReference type="PANTHER" id="PTHR46580:SF2">
    <property type="entry name" value="MAM DOMAIN-CONTAINING PROTEIN"/>
    <property type="match status" value="1"/>
</dbReference>
<gene>
    <name evidence="2" type="ORF">IC229_34360</name>
</gene>
<dbReference type="InterPro" id="IPR013517">
    <property type="entry name" value="FG-GAP"/>
</dbReference>
<name>A0A927GAR1_9BACT</name>
<comment type="caution">
    <text evidence="2">The sequence shown here is derived from an EMBL/GenBank/DDBJ whole genome shotgun (WGS) entry which is preliminary data.</text>
</comment>
<reference evidence="2" key="1">
    <citation type="submission" date="2020-09" db="EMBL/GenBank/DDBJ databases">
        <authorList>
            <person name="Kim M.K."/>
        </authorList>
    </citation>
    <scope>NUCLEOTIDE SEQUENCE</scope>
    <source>
        <strain evidence="2">BT702</strain>
    </source>
</reference>
<dbReference type="Proteomes" id="UP000598820">
    <property type="component" value="Unassembled WGS sequence"/>
</dbReference>
<proteinExistence type="predicted"/>
<accession>A0A927GAR1</accession>
<evidence type="ECO:0000256" key="1">
    <source>
        <dbReference type="ARBA" id="ARBA00022729"/>
    </source>
</evidence>
<dbReference type="EMBL" id="JACWZY010000069">
    <property type="protein sequence ID" value="MBD2705741.1"/>
    <property type="molecule type" value="Genomic_DNA"/>
</dbReference>
<sequence length="330" mass="33300">MLTANFGNSTVSVRLNNGSGNFTAPAINPNPAVELQPYSVALGDVDGDGDLDLLTANASNATVSVRLNDGSGNFTPPATNPKPGVGSTPYSVALGDVDGDGDLDFVTANFSSSTVSVRLNNGSGNFTAPATNPDPAVGDLPYSVALGDVDGDGDLDFVTANSRSSTGSVRLNGPLVLTLTNLLASPTPVCAGQLLAVTASVSNFSGSYSYTLSNGSAPLSGTATTSAFSQSLTVTGSGVQTFTLTVSSQGQVATATTSVTVPSLYSVKAGEWTDGSVWSCGRVPLIWDTVTLHHAVSLPATYQGQALWVIYSTTGRLTFGGGSGLRLGGN</sequence>